<dbReference type="InterPro" id="IPR001173">
    <property type="entry name" value="Glyco_trans_2-like"/>
</dbReference>
<name>A0ABS4A0G1_9BRAD</name>
<accession>A0ABS4A0G1</accession>
<keyword evidence="3" id="KW-1185">Reference proteome</keyword>
<dbReference type="RefSeq" id="WP_209295819.1">
    <property type="nucleotide sequence ID" value="NZ_JAGIKT010000052.1"/>
</dbReference>
<organism evidence="2 3">
    <name type="scientific">Bradyrhizobium vignae</name>
    <dbReference type="NCBI Taxonomy" id="1549949"/>
    <lineage>
        <taxon>Bacteria</taxon>
        <taxon>Pseudomonadati</taxon>
        <taxon>Pseudomonadota</taxon>
        <taxon>Alphaproteobacteria</taxon>
        <taxon>Hyphomicrobiales</taxon>
        <taxon>Nitrobacteraceae</taxon>
        <taxon>Bradyrhizobium</taxon>
    </lineage>
</organism>
<sequence>MKVDHHLVSVVIPAYNACSTIDETLRSVRTQSHENLEIIVVDDGSIDTTSAIAQEHASHDPRVKIITQKNAGVAAARNTGWKSARSDFIAFIDADDLWAATNIERQLQVMLAAGGKTGLVYSWSAIIDAGSRVFNEVPPTLIEGDVLDNIFQGNFIGNGSAVLVRREALVAAKGFESELHAKGAQGCEDLLFYCRVAESFHFAVVPEYLVGYRNLPQNMSSNMPRMIRSWMLVMDEMLSRYPDREEKLTRGLTAYSGYLLVRALGIGKFDYIISLLVLLAQRDPLLVAKVFANDFPRDLAKAARRRLLRLRFPLSRRPLLPFPIGASS</sequence>
<evidence type="ECO:0000259" key="1">
    <source>
        <dbReference type="Pfam" id="PF00535"/>
    </source>
</evidence>
<dbReference type="PANTHER" id="PTHR43685:SF2">
    <property type="entry name" value="GLYCOSYLTRANSFERASE 2-LIKE DOMAIN-CONTAINING PROTEIN"/>
    <property type="match status" value="1"/>
</dbReference>
<evidence type="ECO:0000313" key="3">
    <source>
        <dbReference type="Proteomes" id="UP000669317"/>
    </source>
</evidence>
<dbReference type="Proteomes" id="UP000669317">
    <property type="component" value="Unassembled WGS sequence"/>
</dbReference>
<dbReference type="Pfam" id="PF00535">
    <property type="entry name" value="Glycos_transf_2"/>
    <property type="match status" value="1"/>
</dbReference>
<gene>
    <name evidence="2" type="ORF">JWS04_22910</name>
</gene>
<dbReference type="PANTHER" id="PTHR43685">
    <property type="entry name" value="GLYCOSYLTRANSFERASE"/>
    <property type="match status" value="1"/>
</dbReference>
<dbReference type="Gene3D" id="3.90.550.10">
    <property type="entry name" value="Spore Coat Polysaccharide Biosynthesis Protein SpsA, Chain A"/>
    <property type="match status" value="1"/>
</dbReference>
<evidence type="ECO:0000313" key="2">
    <source>
        <dbReference type="EMBL" id="MBP0113882.1"/>
    </source>
</evidence>
<feature type="domain" description="Glycosyltransferase 2-like" evidence="1">
    <location>
        <begin position="9"/>
        <end position="166"/>
    </location>
</feature>
<comment type="caution">
    <text evidence="2">The sequence shown here is derived from an EMBL/GenBank/DDBJ whole genome shotgun (WGS) entry which is preliminary data.</text>
</comment>
<reference evidence="2 3" key="1">
    <citation type="submission" date="2021-03" db="EMBL/GenBank/DDBJ databases">
        <title>Genome Sequence of Bradyrhizobium vignae strain ISRA400.</title>
        <authorList>
            <person name="Tisa L.S."/>
            <person name="Svistoonoff S."/>
            <person name="Hocher V."/>
            <person name="Fall S."/>
            <person name="Zaiya A."/>
            <person name="Naing D."/>
            <person name="Niang N."/>
            <person name="Diouf A."/>
            <person name="Dasylva M.C."/>
            <person name="Toure O."/>
            <person name="Gueye M."/>
            <person name="Gully D."/>
            <person name="Tisseyre P."/>
            <person name="Simpson S."/>
            <person name="Morris K."/>
            <person name="Thomas W.K."/>
        </authorList>
    </citation>
    <scope>NUCLEOTIDE SEQUENCE [LARGE SCALE GENOMIC DNA]</scope>
    <source>
        <strain evidence="2 3">ISRA400</strain>
    </source>
</reference>
<dbReference type="CDD" id="cd00761">
    <property type="entry name" value="Glyco_tranf_GTA_type"/>
    <property type="match status" value="1"/>
</dbReference>
<dbReference type="EMBL" id="JAGIKT010000052">
    <property type="protein sequence ID" value="MBP0113882.1"/>
    <property type="molecule type" value="Genomic_DNA"/>
</dbReference>
<dbReference type="InterPro" id="IPR050834">
    <property type="entry name" value="Glycosyltransf_2"/>
</dbReference>
<proteinExistence type="predicted"/>
<protein>
    <submittedName>
        <fullName evidence="2">Glycosyltransferase family 2 protein</fullName>
    </submittedName>
</protein>
<dbReference type="InterPro" id="IPR029044">
    <property type="entry name" value="Nucleotide-diphossugar_trans"/>
</dbReference>
<dbReference type="SUPFAM" id="SSF53448">
    <property type="entry name" value="Nucleotide-diphospho-sugar transferases"/>
    <property type="match status" value="1"/>
</dbReference>